<reference evidence="6" key="1">
    <citation type="journal article" date="2014" name="PLoS ONE">
        <title>Diversity of conotoxin gene superfamilies in the venomous snail, Conus victoriae.</title>
        <authorList>
            <person name="Robinson S.D."/>
            <person name="Safavi-Hemami H."/>
            <person name="McIntosh L.D."/>
            <person name="Purcell A.W."/>
            <person name="Norton R.S."/>
            <person name="Papenfuss A.T."/>
        </authorList>
    </citation>
    <scope>NUCLEOTIDE SEQUENCE</scope>
    <source>
        <tissue evidence="6">Venom gland</tissue>
    </source>
</reference>
<dbReference type="AlphaFoldDB" id="W4VSF5"/>
<feature type="signal peptide" evidence="5">
    <location>
        <begin position="1"/>
        <end position="19"/>
    </location>
</feature>
<sequence>MENLIILLLVAAVLTSTQALIQGREERQKAKINFLSKRKSNWERWWEGDCRTWDAPCNPAVECCFGVCRHRRCVLW</sequence>
<dbReference type="GO" id="GO:0090729">
    <property type="term" value="F:toxin activity"/>
    <property type="evidence" value="ECO:0007669"/>
    <property type="project" value="UniProtKB-KW"/>
</dbReference>
<reference evidence="6" key="2">
    <citation type="submission" date="2015-04" db="EMBL/GenBank/DDBJ databases">
        <authorList>
            <person name="Robinson S.D."/>
            <person name="Li Q."/>
            <person name="Bandyopadhyay P.K."/>
            <person name="Gajewiak J."/>
            <person name="Yandell M."/>
            <person name="Papenfuss A.T."/>
            <person name="Purcell A.W."/>
            <person name="Olivera B.M."/>
            <person name="Norton R.S."/>
            <person name="Safavi-Hemami H."/>
        </authorList>
    </citation>
    <scope>NUCLEOTIDE SEQUENCE</scope>
    <source>
        <tissue evidence="6">Venom gland</tissue>
    </source>
</reference>
<name>W4VSF5_CONVC</name>
<proteinExistence type="evidence at transcript level"/>
<evidence type="ECO:0000256" key="2">
    <source>
        <dbReference type="ARBA" id="ARBA00022525"/>
    </source>
</evidence>
<dbReference type="GO" id="GO:0005576">
    <property type="term" value="C:extracellular region"/>
    <property type="evidence" value="ECO:0007669"/>
    <property type="project" value="UniProtKB-SubCell"/>
</dbReference>
<evidence type="ECO:0000256" key="5">
    <source>
        <dbReference type="SAM" id="SignalP"/>
    </source>
</evidence>
<evidence type="ECO:0000256" key="4">
    <source>
        <dbReference type="ARBA" id="ARBA00022729"/>
    </source>
</evidence>
<evidence type="ECO:0000256" key="1">
    <source>
        <dbReference type="ARBA" id="ARBA00004613"/>
    </source>
</evidence>
<feature type="chain" id="PRO_5004851029" evidence="5">
    <location>
        <begin position="20"/>
        <end position="76"/>
    </location>
</feature>
<protein>
    <submittedName>
        <fullName evidence="6">O2_Vc6.21 prepropeptide</fullName>
    </submittedName>
</protein>
<keyword evidence="4 5" id="KW-0732">Signal</keyword>
<keyword evidence="3" id="KW-0800">Toxin</keyword>
<dbReference type="Pfam" id="PF02950">
    <property type="entry name" value="Conotoxin"/>
    <property type="match status" value="1"/>
</dbReference>
<dbReference type="GO" id="GO:0008200">
    <property type="term" value="F:ion channel inhibitor activity"/>
    <property type="evidence" value="ECO:0007669"/>
    <property type="project" value="InterPro"/>
</dbReference>
<organism evidence="6">
    <name type="scientific">Conus victoriae</name>
    <name type="common">Queen Victoria cone</name>
    <dbReference type="NCBI Taxonomy" id="319920"/>
    <lineage>
        <taxon>Eukaryota</taxon>
        <taxon>Metazoa</taxon>
        <taxon>Spiralia</taxon>
        <taxon>Lophotrochozoa</taxon>
        <taxon>Mollusca</taxon>
        <taxon>Gastropoda</taxon>
        <taxon>Caenogastropoda</taxon>
        <taxon>Neogastropoda</taxon>
        <taxon>Conoidea</taxon>
        <taxon>Conidae</taxon>
        <taxon>Conus</taxon>
        <taxon>Cylinder</taxon>
    </lineage>
</organism>
<dbReference type="InterPro" id="IPR004214">
    <property type="entry name" value="Conotoxin"/>
</dbReference>
<comment type="subcellular location">
    <subcellularLocation>
        <location evidence="1">Secreted</location>
    </subcellularLocation>
</comment>
<dbReference type="EMBL" id="GAIH01000064">
    <property type="protein sequence ID" value="JAB84653.1"/>
    <property type="molecule type" value="mRNA"/>
</dbReference>
<keyword evidence="2" id="KW-0964">Secreted</keyword>
<evidence type="ECO:0000313" key="6">
    <source>
        <dbReference type="EMBL" id="JAB84653.1"/>
    </source>
</evidence>
<evidence type="ECO:0000256" key="3">
    <source>
        <dbReference type="ARBA" id="ARBA00022656"/>
    </source>
</evidence>
<accession>W4VSF5</accession>